<keyword evidence="4" id="KW-0862">Zinc</keyword>
<feature type="domain" description="NHR" evidence="8">
    <location>
        <begin position="248"/>
        <end position="403"/>
    </location>
</feature>
<dbReference type="PROSITE" id="PS50089">
    <property type="entry name" value="ZF_RING_2"/>
    <property type="match status" value="1"/>
</dbReference>
<gene>
    <name evidence="9" type="primary">107368982</name>
</gene>
<dbReference type="STRING" id="32264.T1L071"/>
<evidence type="ECO:0000256" key="1">
    <source>
        <dbReference type="ARBA" id="ARBA00022723"/>
    </source>
</evidence>
<keyword evidence="3 5" id="KW-0863">Zinc-finger</keyword>
<reference evidence="10" key="1">
    <citation type="submission" date="2011-08" db="EMBL/GenBank/DDBJ databases">
        <authorList>
            <person name="Rombauts S."/>
        </authorList>
    </citation>
    <scope>NUCLEOTIDE SEQUENCE</scope>
    <source>
        <strain evidence="10">London</strain>
    </source>
</reference>
<dbReference type="Gene3D" id="3.30.40.10">
    <property type="entry name" value="Zinc/RING finger domain, C3HC4 (zinc finger)"/>
    <property type="match status" value="1"/>
</dbReference>
<evidence type="ECO:0000256" key="2">
    <source>
        <dbReference type="ARBA" id="ARBA00022737"/>
    </source>
</evidence>
<dbReference type="OrthoDB" id="6078042at2759"/>
<keyword evidence="2" id="KW-0677">Repeat</keyword>
<dbReference type="HOGENOM" id="CLU_013230_1_0_1"/>
<feature type="domain" description="RING-type" evidence="7">
    <location>
        <begin position="511"/>
        <end position="552"/>
    </location>
</feature>
<evidence type="ECO:0008006" key="11">
    <source>
        <dbReference type="Google" id="ProtNLM"/>
    </source>
</evidence>
<dbReference type="InterPro" id="IPR013083">
    <property type="entry name" value="Znf_RING/FYVE/PHD"/>
</dbReference>
<dbReference type="InterPro" id="IPR037962">
    <property type="entry name" value="Neuralized"/>
</dbReference>
<feature type="domain" description="NHR" evidence="8">
    <location>
        <begin position="28"/>
        <end position="182"/>
    </location>
</feature>
<evidence type="ECO:0000313" key="10">
    <source>
        <dbReference type="Proteomes" id="UP000015104"/>
    </source>
</evidence>
<evidence type="ECO:0000256" key="3">
    <source>
        <dbReference type="ARBA" id="ARBA00022771"/>
    </source>
</evidence>
<dbReference type="PANTHER" id="PTHR12429">
    <property type="entry name" value="NEURALIZED"/>
    <property type="match status" value="1"/>
</dbReference>
<accession>T1L071</accession>
<protein>
    <recommendedName>
        <fullName evidence="11">Neuralized</fullName>
    </recommendedName>
</protein>
<dbReference type="InterPro" id="IPR006573">
    <property type="entry name" value="NHR_dom"/>
</dbReference>
<organism evidence="9 10">
    <name type="scientific">Tetranychus urticae</name>
    <name type="common">Two-spotted spider mite</name>
    <dbReference type="NCBI Taxonomy" id="32264"/>
    <lineage>
        <taxon>Eukaryota</taxon>
        <taxon>Metazoa</taxon>
        <taxon>Ecdysozoa</taxon>
        <taxon>Arthropoda</taxon>
        <taxon>Chelicerata</taxon>
        <taxon>Arachnida</taxon>
        <taxon>Acari</taxon>
        <taxon>Acariformes</taxon>
        <taxon>Trombidiformes</taxon>
        <taxon>Prostigmata</taxon>
        <taxon>Eleutherengona</taxon>
        <taxon>Raphignathae</taxon>
        <taxon>Tetranychoidea</taxon>
        <taxon>Tetranychidae</taxon>
        <taxon>Tetranychus</taxon>
    </lineage>
</organism>
<dbReference type="FunFam" id="2.60.120.920:FF:000005">
    <property type="entry name" value="Putative E3 ubiquitin-protein ligase NEURL1B"/>
    <property type="match status" value="2"/>
</dbReference>
<dbReference type="SMART" id="SM00184">
    <property type="entry name" value="RING"/>
    <property type="match status" value="1"/>
</dbReference>
<evidence type="ECO:0000313" key="9">
    <source>
        <dbReference type="EnsemblMetazoa" id="tetur29g01420.1"/>
    </source>
</evidence>
<dbReference type="PANTHER" id="PTHR12429:SF6">
    <property type="entry name" value="PROTEIN NEURALIZED"/>
    <property type="match status" value="1"/>
</dbReference>
<dbReference type="SMART" id="SM00588">
    <property type="entry name" value="NEUZ"/>
    <property type="match status" value="2"/>
</dbReference>
<dbReference type="GO" id="GO:0061630">
    <property type="term" value="F:ubiquitin protein ligase activity"/>
    <property type="evidence" value="ECO:0007669"/>
    <property type="project" value="TreeGrafter"/>
</dbReference>
<dbReference type="eggNOG" id="KOG4172">
    <property type="taxonomic scope" value="Eukaryota"/>
</dbReference>
<reference evidence="9" key="2">
    <citation type="submission" date="2015-06" db="UniProtKB">
        <authorList>
            <consortium name="EnsemblMetazoa"/>
        </authorList>
    </citation>
    <scope>IDENTIFICATION</scope>
</reference>
<dbReference type="EMBL" id="CAEY01000762">
    <property type="status" value="NOT_ANNOTATED_CDS"/>
    <property type="molecule type" value="Genomic_DNA"/>
</dbReference>
<evidence type="ECO:0000256" key="4">
    <source>
        <dbReference type="ARBA" id="ARBA00022833"/>
    </source>
</evidence>
<feature type="region of interest" description="Disordered" evidence="6">
    <location>
        <begin position="196"/>
        <end position="224"/>
    </location>
</feature>
<name>T1L071_TETUR</name>
<feature type="compositionally biased region" description="Low complexity" evidence="6">
    <location>
        <begin position="204"/>
        <end position="221"/>
    </location>
</feature>
<dbReference type="CDD" id="cd16647">
    <property type="entry name" value="mRING-HC-C3HC5_NEU1"/>
    <property type="match status" value="1"/>
</dbReference>
<sequence length="564" mass="63194">MKILKKIKNITRCPKHKQDKNITNQPTAILFHQVHGDNIRLSGNGAIAERLESFCEGIVFSSRPIKVGEHVSIKFMTSSTNWNGALRFGFTTTDPIKLKGQLPKYACPELTSKSGFWAKALSDRYGVVENVLSYWVDESGKAHYSINGDDKGVFLTEVDVSKTIWALLDIYGSTTAIRFLDSRYICENRLTESIYSTPNHHHQPSSSSSLPSPSGSSSSLPEYSTIRRTSAVNREPLPQIYRGNNLSPLPFHRTRGCNITLSSDGCVAERCDSQYSRGYVFSQRPLRLGEKMVIQILKTDELYTGSLAFGLTTCNPSTLNTDDLPDDPHILLDRPEYWIVIKDVANKPIAGDEIAFKITESGQVIMTKNRQPPITLMHIDQTQSFYPFFDLYGSTIKVKSLGAMMCEKVNSIKTNNQQNNSQQKQLNLKQSPSSASQVTYYYSPPPHHQSRMPSKNMVTLRQKYWSTYGLSSENDSSLANLSPYQQSSKLSTCQTIPSSHSTGSLNVESECTVCFEAPINCVLYTCGHMCMCYDCAVKQWKGQNGGRCPLCRARILDVIRTYYA</sequence>
<evidence type="ECO:0000259" key="8">
    <source>
        <dbReference type="PROSITE" id="PS51065"/>
    </source>
</evidence>
<dbReference type="eggNOG" id="KOG4625">
    <property type="taxonomic scope" value="Eukaryota"/>
</dbReference>
<evidence type="ECO:0000256" key="5">
    <source>
        <dbReference type="PROSITE-ProRule" id="PRU00175"/>
    </source>
</evidence>
<dbReference type="Proteomes" id="UP000015104">
    <property type="component" value="Unassembled WGS sequence"/>
</dbReference>
<dbReference type="SUPFAM" id="SSF57850">
    <property type="entry name" value="RING/U-box"/>
    <property type="match status" value="1"/>
</dbReference>
<evidence type="ECO:0000256" key="6">
    <source>
        <dbReference type="SAM" id="MobiDB-lite"/>
    </source>
</evidence>
<proteinExistence type="predicted"/>
<dbReference type="AlphaFoldDB" id="T1L071"/>
<dbReference type="GO" id="GO:0008270">
    <property type="term" value="F:zinc ion binding"/>
    <property type="evidence" value="ECO:0007669"/>
    <property type="project" value="UniProtKB-KW"/>
</dbReference>
<dbReference type="Pfam" id="PF07177">
    <property type="entry name" value="Neuralized"/>
    <property type="match status" value="2"/>
</dbReference>
<dbReference type="Pfam" id="PF13920">
    <property type="entry name" value="zf-C3HC4_3"/>
    <property type="match status" value="1"/>
</dbReference>
<dbReference type="InterPro" id="IPR043136">
    <property type="entry name" value="B30.2/SPRY_sf"/>
</dbReference>
<keyword evidence="10" id="KW-1185">Reference proteome</keyword>
<keyword evidence="1" id="KW-0479">Metal-binding</keyword>
<dbReference type="Gene3D" id="2.60.120.920">
    <property type="match status" value="2"/>
</dbReference>
<dbReference type="EnsemblMetazoa" id="tetur29g01420.1">
    <property type="protein sequence ID" value="tetur29g01420.1"/>
    <property type="gene ID" value="tetur29g01420"/>
</dbReference>
<dbReference type="PROSITE" id="PS51065">
    <property type="entry name" value="NHR"/>
    <property type="match status" value="2"/>
</dbReference>
<dbReference type="InterPro" id="IPR001841">
    <property type="entry name" value="Znf_RING"/>
</dbReference>
<evidence type="ECO:0000259" key="7">
    <source>
        <dbReference type="PROSITE" id="PS50089"/>
    </source>
</evidence>